<evidence type="ECO:0000256" key="4">
    <source>
        <dbReference type="ARBA" id="ARBA00022989"/>
    </source>
</evidence>
<sequence>MSNILSSSPLPVDQGGSDETRVGSLGRMELDSSWEVAATSGSTLLSPLTAALSASLNPEVNCTPSSSYDYQDDRFMRHVVSIVVPVLFGVIVILGLIGNAFVIIIVLGRRGKQIRNSTNLLIVNLACADLMFIIFCVPFTASDYVVGIWPFGSVWCKVVQYLVHVCAYSSVYTLVLMSVDRYLAVVHPISSMSLRTERNTYIALAVQWCIIMGSNVPLIIVHGTTFKDLHDCEWRVPCIFQFSVYDEPSFRLAFLGTFFILPVTIISSLYFVMLRRLWHSQGPAGHRSDGGNRSKKRVTRMVIAVVVIFVLCWSPITFILALKSLTLYPINHISIPIQIAAHVLAYSNVCLNPFIYAAAHPGFRNSFKALLCCGQLGTSRQQHLGDYERTDAGGESNTVGRTRSTRGSQPRPAGNTSNAGQSLRRKDYTTSNNDSSTNNAPTSNPEYIALTSIMPSNTSETALDGSHTSDNGAGVHRQNNHDTSPRANAGRQSSIDSVF</sequence>
<dbReference type="CDD" id="cd15096">
    <property type="entry name" value="7tmA_AstA_R_insect"/>
    <property type="match status" value="1"/>
</dbReference>
<dbReference type="PANTHER" id="PTHR45695">
    <property type="entry name" value="LEUCOKININ RECEPTOR-RELATED"/>
    <property type="match status" value="1"/>
</dbReference>
<evidence type="ECO:0000256" key="8">
    <source>
        <dbReference type="ARBA" id="ARBA00023170"/>
    </source>
</evidence>
<feature type="compositionally biased region" description="Polar residues" evidence="12">
    <location>
        <begin position="457"/>
        <end position="471"/>
    </location>
</feature>
<feature type="compositionally biased region" description="Polar residues" evidence="12">
    <location>
        <begin position="395"/>
        <end position="421"/>
    </location>
</feature>
<evidence type="ECO:0000256" key="2">
    <source>
        <dbReference type="ARBA" id="ARBA00022475"/>
    </source>
</evidence>
<dbReference type="Proteomes" id="UP000186922">
    <property type="component" value="Unassembled WGS sequence"/>
</dbReference>
<feature type="transmembrane region" description="Helical" evidence="13">
    <location>
        <begin position="252"/>
        <end position="272"/>
    </location>
</feature>
<evidence type="ECO:0000313" key="16">
    <source>
        <dbReference type="Proteomes" id="UP000186922"/>
    </source>
</evidence>
<organism evidence="15 16">
    <name type="scientific">Ramazzottius varieornatus</name>
    <name type="common">Water bear</name>
    <name type="synonym">Tardigrade</name>
    <dbReference type="NCBI Taxonomy" id="947166"/>
    <lineage>
        <taxon>Eukaryota</taxon>
        <taxon>Metazoa</taxon>
        <taxon>Ecdysozoa</taxon>
        <taxon>Tardigrada</taxon>
        <taxon>Eutardigrada</taxon>
        <taxon>Parachela</taxon>
        <taxon>Hypsibioidea</taxon>
        <taxon>Ramazzottiidae</taxon>
        <taxon>Ramazzottius</taxon>
    </lineage>
</organism>
<evidence type="ECO:0000256" key="1">
    <source>
        <dbReference type="ARBA" id="ARBA00004651"/>
    </source>
</evidence>
<evidence type="ECO:0000256" key="10">
    <source>
        <dbReference type="ARBA" id="ARBA00023224"/>
    </source>
</evidence>
<keyword evidence="16" id="KW-1185">Reference proteome</keyword>
<dbReference type="SUPFAM" id="SSF81321">
    <property type="entry name" value="Family A G protein-coupled receptor-like"/>
    <property type="match status" value="1"/>
</dbReference>
<dbReference type="PROSITE" id="PS50262">
    <property type="entry name" value="G_PROTEIN_RECEP_F1_2"/>
    <property type="match status" value="1"/>
</dbReference>
<comment type="similarity">
    <text evidence="11">Belongs to the G-protein coupled receptor 1 family.</text>
</comment>
<evidence type="ECO:0000256" key="13">
    <source>
        <dbReference type="SAM" id="Phobius"/>
    </source>
</evidence>
<dbReference type="PROSITE" id="PS00237">
    <property type="entry name" value="G_PROTEIN_RECEP_F1_1"/>
    <property type="match status" value="1"/>
</dbReference>
<keyword evidence="3 11" id="KW-0812">Transmembrane</keyword>
<dbReference type="InterPro" id="IPR000276">
    <property type="entry name" value="GPCR_Rhodpsn"/>
</dbReference>
<dbReference type="GO" id="GO:0005886">
    <property type="term" value="C:plasma membrane"/>
    <property type="evidence" value="ECO:0007669"/>
    <property type="project" value="UniProtKB-SubCell"/>
</dbReference>
<evidence type="ECO:0000256" key="12">
    <source>
        <dbReference type="SAM" id="MobiDB-lite"/>
    </source>
</evidence>
<keyword evidence="8 11" id="KW-0675">Receptor</keyword>
<dbReference type="OrthoDB" id="2132067at2759"/>
<keyword evidence="6 13" id="KW-0472">Membrane</keyword>
<dbReference type="GO" id="GO:0004930">
    <property type="term" value="F:G protein-coupled receptor activity"/>
    <property type="evidence" value="ECO:0007669"/>
    <property type="project" value="UniProtKB-KW"/>
</dbReference>
<feature type="region of interest" description="Disordered" evidence="12">
    <location>
        <begin position="385"/>
        <end position="445"/>
    </location>
</feature>
<gene>
    <name evidence="15" type="primary">RvY_06130-1</name>
    <name evidence="15" type="synonym">RvY_06130.1</name>
    <name evidence="15" type="ORF">RvY_06130</name>
</gene>
<reference evidence="15 16" key="1">
    <citation type="journal article" date="2016" name="Nat. Commun.">
        <title>Extremotolerant tardigrade genome and improved radiotolerance of human cultured cells by tardigrade-unique protein.</title>
        <authorList>
            <person name="Hashimoto T."/>
            <person name="Horikawa D.D."/>
            <person name="Saito Y."/>
            <person name="Kuwahara H."/>
            <person name="Kozuka-Hata H."/>
            <person name="Shin-I T."/>
            <person name="Minakuchi Y."/>
            <person name="Ohishi K."/>
            <person name="Motoyama A."/>
            <person name="Aizu T."/>
            <person name="Enomoto A."/>
            <person name="Kondo K."/>
            <person name="Tanaka S."/>
            <person name="Hara Y."/>
            <person name="Koshikawa S."/>
            <person name="Sagara H."/>
            <person name="Miura T."/>
            <person name="Yokobori S."/>
            <person name="Miyagawa K."/>
            <person name="Suzuki Y."/>
            <person name="Kubo T."/>
            <person name="Oyama M."/>
            <person name="Kohara Y."/>
            <person name="Fujiyama A."/>
            <person name="Arakawa K."/>
            <person name="Katayama T."/>
            <person name="Toyoda A."/>
            <person name="Kunieda T."/>
        </authorList>
    </citation>
    <scope>NUCLEOTIDE SEQUENCE [LARGE SCALE GENOMIC DNA]</scope>
    <source>
        <strain evidence="15 16">YOKOZUNA-1</strain>
    </source>
</reference>
<evidence type="ECO:0000256" key="11">
    <source>
        <dbReference type="RuleBase" id="RU000688"/>
    </source>
</evidence>
<feature type="transmembrane region" description="Helical" evidence="13">
    <location>
        <begin position="82"/>
        <end position="108"/>
    </location>
</feature>
<evidence type="ECO:0000256" key="6">
    <source>
        <dbReference type="ARBA" id="ARBA00023136"/>
    </source>
</evidence>
<protein>
    <recommendedName>
        <fullName evidence="14">G-protein coupled receptors family 1 profile domain-containing protein</fullName>
    </recommendedName>
</protein>
<keyword evidence="10 11" id="KW-0807">Transducer</keyword>
<keyword evidence="7" id="KW-1015">Disulfide bond</keyword>
<feature type="region of interest" description="Disordered" evidence="12">
    <location>
        <begin position="457"/>
        <end position="499"/>
    </location>
</feature>
<dbReference type="Pfam" id="PF00001">
    <property type="entry name" value="7tm_1"/>
    <property type="match status" value="1"/>
</dbReference>
<feature type="transmembrane region" description="Helical" evidence="13">
    <location>
        <begin position="161"/>
        <end position="179"/>
    </location>
</feature>
<evidence type="ECO:0000256" key="5">
    <source>
        <dbReference type="ARBA" id="ARBA00023040"/>
    </source>
</evidence>
<dbReference type="PRINTS" id="PR00663">
    <property type="entry name" value="GALANINR"/>
</dbReference>
<comment type="subcellular location">
    <subcellularLocation>
        <location evidence="1">Cell membrane</location>
        <topology evidence="1">Multi-pass membrane protein</topology>
    </subcellularLocation>
</comment>
<evidence type="ECO:0000313" key="15">
    <source>
        <dbReference type="EMBL" id="GAU94339.1"/>
    </source>
</evidence>
<feature type="transmembrane region" description="Helical" evidence="13">
    <location>
        <begin position="301"/>
        <end position="322"/>
    </location>
</feature>
<evidence type="ECO:0000259" key="14">
    <source>
        <dbReference type="PROSITE" id="PS50262"/>
    </source>
</evidence>
<accession>A0A1D1UXI1</accession>
<dbReference type="PRINTS" id="PR00237">
    <property type="entry name" value="GPCRRHODOPSN"/>
</dbReference>
<evidence type="ECO:0000256" key="7">
    <source>
        <dbReference type="ARBA" id="ARBA00023157"/>
    </source>
</evidence>
<dbReference type="InterPro" id="IPR000405">
    <property type="entry name" value="Galanin_rcpt"/>
</dbReference>
<evidence type="ECO:0000256" key="9">
    <source>
        <dbReference type="ARBA" id="ARBA00023180"/>
    </source>
</evidence>
<feature type="transmembrane region" description="Helical" evidence="13">
    <location>
        <begin position="120"/>
        <end position="141"/>
    </location>
</feature>
<keyword evidence="2" id="KW-1003">Cell membrane</keyword>
<keyword evidence="9" id="KW-0325">Glycoprotein</keyword>
<dbReference type="PANTHER" id="PTHR45695:SF23">
    <property type="entry name" value="GALANIN-LIKE G-PROTEIN COUPLED RECEPTOR NPR-9"/>
    <property type="match status" value="1"/>
</dbReference>
<name>A0A1D1UXI1_RAMVA</name>
<keyword evidence="4 13" id="KW-1133">Transmembrane helix</keyword>
<dbReference type="Gene3D" id="1.20.1070.10">
    <property type="entry name" value="Rhodopsin 7-helix transmembrane proteins"/>
    <property type="match status" value="1"/>
</dbReference>
<keyword evidence="5 11" id="KW-0297">G-protein coupled receptor</keyword>
<feature type="compositionally biased region" description="Low complexity" evidence="12">
    <location>
        <begin position="429"/>
        <end position="444"/>
    </location>
</feature>
<dbReference type="InterPro" id="IPR017452">
    <property type="entry name" value="GPCR_Rhodpsn_7TM"/>
</dbReference>
<feature type="compositionally biased region" description="Polar residues" evidence="12">
    <location>
        <begin position="485"/>
        <end position="499"/>
    </location>
</feature>
<proteinExistence type="inferred from homology"/>
<comment type="caution">
    <text evidence="15">The sequence shown here is derived from an EMBL/GenBank/DDBJ whole genome shotgun (WGS) entry which is preliminary data.</text>
</comment>
<feature type="domain" description="G-protein coupled receptors family 1 profile" evidence="14">
    <location>
        <begin position="98"/>
        <end position="356"/>
    </location>
</feature>
<feature type="transmembrane region" description="Helical" evidence="13">
    <location>
        <begin position="200"/>
        <end position="220"/>
    </location>
</feature>
<dbReference type="AlphaFoldDB" id="A0A1D1UXI1"/>
<dbReference type="SMART" id="SM01381">
    <property type="entry name" value="7TM_GPCR_Srsx"/>
    <property type="match status" value="1"/>
</dbReference>
<dbReference type="EMBL" id="BDGG01000002">
    <property type="protein sequence ID" value="GAU94339.1"/>
    <property type="molecule type" value="Genomic_DNA"/>
</dbReference>
<dbReference type="STRING" id="947166.A0A1D1UXI1"/>
<evidence type="ECO:0000256" key="3">
    <source>
        <dbReference type="ARBA" id="ARBA00022692"/>
    </source>
</evidence>